<organism evidence="2">
    <name type="scientific">Aphanomyces invadans</name>
    <dbReference type="NCBI Taxonomy" id="157072"/>
    <lineage>
        <taxon>Eukaryota</taxon>
        <taxon>Sar</taxon>
        <taxon>Stramenopiles</taxon>
        <taxon>Oomycota</taxon>
        <taxon>Saprolegniomycetes</taxon>
        <taxon>Saprolegniales</taxon>
        <taxon>Verrucalvaceae</taxon>
        <taxon>Aphanomyces</taxon>
    </lineage>
</organism>
<evidence type="ECO:0000313" key="2">
    <source>
        <dbReference type="EMBL" id="ETV93198.1"/>
    </source>
</evidence>
<sequence>MMKMIQPVASPPDELPSTEVPSDEVTLGFPVAISEGFSVVICDSGVLVGVLVELGDVVVESGETVVPLGDTVLLDEVVVGTGVDDGSVVTGTVVGADVEGFGFGVHGPGSGPLHTAPSVLRTHPNVFPPNTPQHVL</sequence>
<name>A0A024TGL6_9STRA</name>
<dbReference type="EMBL" id="KI913994">
    <property type="protein sequence ID" value="ETV93198.1"/>
    <property type="molecule type" value="Genomic_DNA"/>
</dbReference>
<gene>
    <name evidence="2" type="ORF">H310_12799</name>
</gene>
<dbReference type="AlphaFoldDB" id="A0A024TGL6"/>
<dbReference type="RefSeq" id="XP_008878220.1">
    <property type="nucleotide sequence ID" value="XM_008879998.1"/>
</dbReference>
<reference evidence="2" key="1">
    <citation type="submission" date="2013-12" db="EMBL/GenBank/DDBJ databases">
        <title>The Genome Sequence of Aphanomyces invadans NJM9701.</title>
        <authorList>
            <consortium name="The Broad Institute Genomics Platform"/>
            <person name="Russ C."/>
            <person name="Tyler B."/>
            <person name="van West P."/>
            <person name="Dieguez-Uribeondo J."/>
            <person name="Young S.K."/>
            <person name="Zeng Q."/>
            <person name="Gargeya S."/>
            <person name="Fitzgerald M."/>
            <person name="Abouelleil A."/>
            <person name="Alvarado L."/>
            <person name="Chapman S.B."/>
            <person name="Gainer-Dewar J."/>
            <person name="Goldberg J."/>
            <person name="Griggs A."/>
            <person name="Gujja S."/>
            <person name="Hansen M."/>
            <person name="Howarth C."/>
            <person name="Imamovic A."/>
            <person name="Ireland A."/>
            <person name="Larimer J."/>
            <person name="McCowan C."/>
            <person name="Murphy C."/>
            <person name="Pearson M."/>
            <person name="Poon T.W."/>
            <person name="Priest M."/>
            <person name="Roberts A."/>
            <person name="Saif S."/>
            <person name="Shea T."/>
            <person name="Sykes S."/>
            <person name="Wortman J."/>
            <person name="Nusbaum C."/>
            <person name="Birren B."/>
        </authorList>
    </citation>
    <scope>NUCLEOTIDE SEQUENCE [LARGE SCALE GENOMIC DNA]</scope>
    <source>
        <strain evidence="2">NJM9701</strain>
    </source>
</reference>
<evidence type="ECO:0000256" key="1">
    <source>
        <dbReference type="SAM" id="MobiDB-lite"/>
    </source>
</evidence>
<dbReference type="GeneID" id="20089849"/>
<dbReference type="VEuPathDB" id="FungiDB:H310_12799"/>
<protein>
    <submittedName>
        <fullName evidence="2">Uncharacterized protein</fullName>
    </submittedName>
</protein>
<proteinExistence type="predicted"/>
<accession>A0A024TGL6</accession>
<feature type="region of interest" description="Disordered" evidence="1">
    <location>
        <begin position="1"/>
        <end position="21"/>
    </location>
</feature>